<evidence type="ECO:0000313" key="8">
    <source>
        <dbReference type="Proteomes" id="UP000000644"/>
    </source>
</evidence>
<keyword evidence="6" id="KW-0732">Signal</keyword>
<dbReference type="AlphaFoldDB" id="A1VV34"/>
<dbReference type="EMBL" id="CP000530">
    <property type="protein sequence ID" value="ABM39512.1"/>
    <property type="molecule type" value="Genomic_DNA"/>
</dbReference>
<dbReference type="GO" id="GO:0030255">
    <property type="term" value="P:protein secretion by the type IV secretion system"/>
    <property type="evidence" value="ECO:0007669"/>
    <property type="project" value="InterPro"/>
</dbReference>
<sequence length="407" mass="41243">MRVLVHITIGFLLSLMACFSFAQDPVSIPAPVSAALAANTPAAVKDSGNAQSLTVIQTVIENLFGKSNSGESLIKRFTGSGLTIAGSLTSTVALPLAGALALASMLWHIMLAMANRKSPTDAAIEGILFAVLTAFLISQYASIVRDVVKFGDMVITATGGTVGESVTNFMTGFLVKFIDVIVKGFSAFSITSWLTGSADMLFGVALMVLACFFAFTAMIELVGVLLMGPVVVGLAIAIGPIFIACLASTFTRRWFNQWFNFLVGGAFLTAVTVIVLKLLTEVVTAGVGAIGEGSVSGQALAMAMIAVGTAKIFAAIPNFADSILPGRTGAGQAVTSGDGLGNSAVAVMGKAADPAKAALATAKAAANPGNALAQTSAAISNARTGGAVNNIRSGVATAASAVRKALP</sequence>
<evidence type="ECO:0000256" key="3">
    <source>
        <dbReference type="ARBA" id="ARBA00022989"/>
    </source>
</evidence>
<feature type="chain" id="PRO_5002640127" description="TrbL/VirB6 plasmid conjugal transfer protein" evidence="6">
    <location>
        <begin position="23"/>
        <end position="407"/>
    </location>
</feature>
<dbReference type="InterPro" id="IPR007688">
    <property type="entry name" value="Conjugal_tfr_TrbL/VirB6"/>
</dbReference>
<keyword evidence="4 5" id="KW-0472">Membrane</keyword>
<keyword evidence="3 5" id="KW-1133">Transmembrane helix</keyword>
<organism evidence="7 8">
    <name type="scientific">Polaromonas naphthalenivorans (strain CJ2)</name>
    <dbReference type="NCBI Taxonomy" id="365044"/>
    <lineage>
        <taxon>Bacteria</taxon>
        <taxon>Pseudomonadati</taxon>
        <taxon>Pseudomonadota</taxon>
        <taxon>Betaproteobacteria</taxon>
        <taxon>Burkholderiales</taxon>
        <taxon>Comamonadaceae</taxon>
        <taxon>Polaromonas</taxon>
    </lineage>
</organism>
<dbReference type="OrthoDB" id="8908361at2"/>
<feature type="transmembrane region" description="Helical" evidence="5">
    <location>
        <begin position="258"/>
        <end position="279"/>
    </location>
</feature>
<feature type="transmembrane region" description="Helical" evidence="5">
    <location>
        <begin position="92"/>
        <end position="110"/>
    </location>
</feature>
<accession>A1VV34</accession>
<dbReference type="HOGENOM" id="CLU_705845_0_0_4"/>
<feature type="transmembrane region" description="Helical" evidence="5">
    <location>
        <begin position="122"/>
        <end position="143"/>
    </location>
</feature>
<dbReference type="RefSeq" id="WP_011797885.1">
    <property type="nucleotide sequence ID" value="NC_008757.1"/>
</dbReference>
<feature type="transmembrane region" description="Helical" evidence="5">
    <location>
        <begin position="201"/>
        <end position="219"/>
    </location>
</feature>
<keyword evidence="8" id="KW-1185">Reference proteome</keyword>
<evidence type="ECO:0000256" key="5">
    <source>
        <dbReference type="SAM" id="Phobius"/>
    </source>
</evidence>
<geneLocation type="plasmid" evidence="7 8">
    <name>pPNAP01</name>
</geneLocation>
<protein>
    <recommendedName>
        <fullName evidence="9">TrbL/VirB6 plasmid conjugal transfer protein</fullName>
    </recommendedName>
</protein>
<dbReference type="Proteomes" id="UP000000644">
    <property type="component" value="Plasmid pPNAP01"/>
</dbReference>
<name>A1VV34_POLNA</name>
<evidence type="ECO:0000313" key="7">
    <source>
        <dbReference type="EMBL" id="ABM39512.1"/>
    </source>
</evidence>
<comment type="subcellular location">
    <subcellularLocation>
        <location evidence="1">Membrane</location>
        <topology evidence="1">Multi-pass membrane protein</topology>
    </subcellularLocation>
</comment>
<evidence type="ECO:0000256" key="1">
    <source>
        <dbReference type="ARBA" id="ARBA00004141"/>
    </source>
</evidence>
<evidence type="ECO:0000256" key="2">
    <source>
        <dbReference type="ARBA" id="ARBA00022692"/>
    </source>
</evidence>
<feature type="signal peptide" evidence="6">
    <location>
        <begin position="1"/>
        <end position="22"/>
    </location>
</feature>
<evidence type="ECO:0000256" key="4">
    <source>
        <dbReference type="ARBA" id="ARBA00023136"/>
    </source>
</evidence>
<dbReference type="GO" id="GO:0016020">
    <property type="term" value="C:membrane"/>
    <property type="evidence" value="ECO:0007669"/>
    <property type="project" value="UniProtKB-SubCell"/>
</dbReference>
<keyword evidence="7" id="KW-0614">Plasmid</keyword>
<evidence type="ECO:0008006" key="9">
    <source>
        <dbReference type="Google" id="ProtNLM"/>
    </source>
</evidence>
<evidence type="ECO:0000256" key="6">
    <source>
        <dbReference type="SAM" id="SignalP"/>
    </source>
</evidence>
<keyword evidence="2 5" id="KW-0812">Transmembrane</keyword>
<dbReference type="KEGG" id="pna:Pnap_4229"/>
<dbReference type="Pfam" id="PF04610">
    <property type="entry name" value="TrbL"/>
    <property type="match status" value="1"/>
</dbReference>
<reference evidence="8" key="1">
    <citation type="journal article" date="2009" name="Environ. Microbiol.">
        <title>The genome of Polaromonas naphthalenivorans strain CJ2, isolated from coal tar-contaminated sediment, reveals physiological and metabolic versatility and evolution through extensive horizontal gene transfer.</title>
        <authorList>
            <person name="Yagi J.M."/>
            <person name="Sims D."/>
            <person name="Brettin T."/>
            <person name="Bruce D."/>
            <person name="Madsen E.L."/>
        </authorList>
    </citation>
    <scope>NUCLEOTIDE SEQUENCE [LARGE SCALE GENOMIC DNA]</scope>
    <source>
        <strain evidence="8">CJ2</strain>
        <plasmid evidence="8">Plasmid pPNAP01</plasmid>
    </source>
</reference>
<proteinExistence type="predicted"/>
<dbReference type="PROSITE" id="PS51257">
    <property type="entry name" value="PROKAR_LIPOPROTEIN"/>
    <property type="match status" value="1"/>
</dbReference>
<feature type="transmembrane region" description="Helical" evidence="5">
    <location>
        <begin position="225"/>
        <end position="246"/>
    </location>
</feature>
<gene>
    <name evidence="7" type="ordered locus">Pnap_4229</name>
</gene>
<feature type="transmembrane region" description="Helical" evidence="5">
    <location>
        <begin position="299"/>
        <end position="320"/>
    </location>
</feature>